<feature type="domain" description="Response regulatory" evidence="18">
    <location>
        <begin position="597"/>
        <end position="715"/>
    </location>
</feature>
<dbReference type="PROSITE" id="PS50109">
    <property type="entry name" value="HIS_KIN"/>
    <property type="match status" value="1"/>
</dbReference>
<evidence type="ECO:0000256" key="8">
    <source>
        <dbReference type="ARBA" id="ARBA00022741"/>
    </source>
</evidence>
<keyword evidence="10" id="KW-0067">ATP-binding</keyword>
<dbReference type="PROSITE" id="PS50894">
    <property type="entry name" value="HPT"/>
    <property type="match status" value="1"/>
</dbReference>
<dbReference type="Pfam" id="PF00072">
    <property type="entry name" value="Response_reg"/>
    <property type="match status" value="2"/>
</dbReference>
<reference evidence="20 21" key="1">
    <citation type="submission" date="2019-06" db="EMBL/GenBank/DDBJ databases">
        <authorList>
            <person name="Li J."/>
        </authorList>
    </citation>
    <scope>NUCLEOTIDE SEQUENCE [LARGE SCALE GENOMIC DNA]</scope>
    <source>
        <strain evidence="20 21">CGMCC 1.8012</strain>
    </source>
</reference>
<feature type="modified residue" description="Phosphohistidine" evidence="14">
    <location>
        <position position="794"/>
    </location>
</feature>
<dbReference type="SUPFAM" id="SSF47226">
    <property type="entry name" value="Histidine-containing phosphotransfer domain, HPT domain"/>
    <property type="match status" value="1"/>
</dbReference>
<keyword evidence="11 16" id="KW-1133">Transmembrane helix</keyword>
<evidence type="ECO:0000256" key="15">
    <source>
        <dbReference type="PROSITE-ProRule" id="PRU00169"/>
    </source>
</evidence>
<keyword evidence="4" id="KW-1003">Cell membrane</keyword>
<dbReference type="InterPro" id="IPR005467">
    <property type="entry name" value="His_kinase_dom"/>
</dbReference>
<dbReference type="SUPFAM" id="SSF55874">
    <property type="entry name" value="ATPase domain of HSP90 chaperone/DNA topoisomerase II/histidine kinase"/>
    <property type="match status" value="1"/>
</dbReference>
<evidence type="ECO:0000259" key="18">
    <source>
        <dbReference type="PROSITE" id="PS50110"/>
    </source>
</evidence>
<dbReference type="GO" id="GO:0000155">
    <property type="term" value="F:phosphorelay sensor kinase activity"/>
    <property type="evidence" value="ECO:0007669"/>
    <property type="project" value="InterPro"/>
</dbReference>
<keyword evidence="5 15" id="KW-0597">Phosphoprotein</keyword>
<dbReference type="EMBL" id="VDDC01000013">
    <property type="protein sequence ID" value="TNH39703.1"/>
    <property type="molecule type" value="Genomic_DNA"/>
</dbReference>
<dbReference type="Gene3D" id="3.40.50.2300">
    <property type="match status" value="2"/>
</dbReference>
<dbReference type="FunFam" id="3.30.565.10:FF:000010">
    <property type="entry name" value="Sensor histidine kinase RcsC"/>
    <property type="match status" value="1"/>
</dbReference>
<feature type="transmembrane region" description="Helical" evidence="16">
    <location>
        <begin position="69"/>
        <end position="92"/>
    </location>
</feature>
<keyword evidence="12" id="KW-0902">Two-component regulatory system</keyword>
<dbReference type="EC" id="2.7.13.3" evidence="3"/>
<dbReference type="PRINTS" id="PR00344">
    <property type="entry name" value="BCTRLSENSOR"/>
</dbReference>
<feature type="domain" description="Histidine kinase" evidence="17">
    <location>
        <begin position="208"/>
        <end position="429"/>
    </location>
</feature>
<keyword evidence="21" id="KW-1185">Reference proteome</keyword>
<dbReference type="Pfam" id="PF01627">
    <property type="entry name" value="Hpt"/>
    <property type="match status" value="1"/>
</dbReference>
<comment type="catalytic activity">
    <reaction evidence="1">
        <text>ATP + protein L-histidine = ADP + protein N-phospho-L-histidine.</text>
        <dbReference type="EC" id="2.7.13.3"/>
    </reaction>
</comment>
<dbReference type="InterPro" id="IPR036641">
    <property type="entry name" value="HPT_dom_sf"/>
</dbReference>
<dbReference type="Pfam" id="PF02518">
    <property type="entry name" value="HATPase_c"/>
    <property type="match status" value="1"/>
</dbReference>
<evidence type="ECO:0000259" key="19">
    <source>
        <dbReference type="PROSITE" id="PS50894"/>
    </source>
</evidence>
<evidence type="ECO:0000256" key="4">
    <source>
        <dbReference type="ARBA" id="ARBA00022475"/>
    </source>
</evidence>
<evidence type="ECO:0000256" key="6">
    <source>
        <dbReference type="ARBA" id="ARBA00022679"/>
    </source>
</evidence>
<dbReference type="SUPFAM" id="SSF47384">
    <property type="entry name" value="Homodimeric domain of signal transducing histidine kinase"/>
    <property type="match status" value="1"/>
</dbReference>
<dbReference type="Proteomes" id="UP000304880">
    <property type="component" value="Unassembled WGS sequence"/>
</dbReference>
<comment type="caution">
    <text evidence="20">The sequence shown here is derived from an EMBL/GenBank/DDBJ whole genome shotgun (WGS) entry which is preliminary data.</text>
</comment>
<dbReference type="CDD" id="cd00088">
    <property type="entry name" value="HPT"/>
    <property type="match status" value="1"/>
</dbReference>
<feature type="domain" description="Response regulatory" evidence="18">
    <location>
        <begin position="448"/>
        <end position="569"/>
    </location>
</feature>
<evidence type="ECO:0000256" key="12">
    <source>
        <dbReference type="ARBA" id="ARBA00023012"/>
    </source>
</evidence>
<dbReference type="CDD" id="cd16922">
    <property type="entry name" value="HATPase_EvgS-ArcB-TorS-like"/>
    <property type="match status" value="1"/>
</dbReference>
<evidence type="ECO:0000256" key="7">
    <source>
        <dbReference type="ARBA" id="ARBA00022692"/>
    </source>
</evidence>
<evidence type="ECO:0000256" key="11">
    <source>
        <dbReference type="ARBA" id="ARBA00022989"/>
    </source>
</evidence>
<dbReference type="CDD" id="cd00082">
    <property type="entry name" value="HisKA"/>
    <property type="match status" value="1"/>
</dbReference>
<dbReference type="SMART" id="SM00448">
    <property type="entry name" value="REC"/>
    <property type="match status" value="2"/>
</dbReference>
<gene>
    <name evidence="20" type="ORF">FHD67_08300</name>
</gene>
<feature type="transmembrane region" description="Helical" evidence="16">
    <location>
        <begin position="12"/>
        <end position="34"/>
    </location>
</feature>
<dbReference type="InterPro" id="IPR004358">
    <property type="entry name" value="Sig_transdc_His_kin-like_C"/>
</dbReference>
<keyword evidence="13 16" id="KW-0472">Membrane</keyword>
<keyword evidence="7 16" id="KW-0812">Transmembrane</keyword>
<evidence type="ECO:0000256" key="16">
    <source>
        <dbReference type="SAM" id="Phobius"/>
    </source>
</evidence>
<dbReference type="CDD" id="cd17546">
    <property type="entry name" value="REC_hyHK_CKI1_RcsC-like"/>
    <property type="match status" value="2"/>
</dbReference>
<name>A0A5C4R6S5_9RHOB</name>
<dbReference type="PROSITE" id="PS50110">
    <property type="entry name" value="RESPONSE_REGULATORY"/>
    <property type="match status" value="2"/>
</dbReference>
<dbReference type="InterPro" id="IPR001789">
    <property type="entry name" value="Sig_transdc_resp-reg_receiver"/>
</dbReference>
<dbReference type="InterPro" id="IPR003661">
    <property type="entry name" value="HisK_dim/P_dom"/>
</dbReference>
<evidence type="ECO:0000259" key="17">
    <source>
        <dbReference type="PROSITE" id="PS50109"/>
    </source>
</evidence>
<feature type="modified residue" description="4-aspartylphosphate" evidence="15">
    <location>
        <position position="648"/>
    </location>
</feature>
<feature type="transmembrane region" description="Helical" evidence="16">
    <location>
        <begin position="144"/>
        <end position="163"/>
    </location>
</feature>
<evidence type="ECO:0000256" key="9">
    <source>
        <dbReference type="ARBA" id="ARBA00022777"/>
    </source>
</evidence>
<dbReference type="PANTHER" id="PTHR45339">
    <property type="entry name" value="HYBRID SIGNAL TRANSDUCTION HISTIDINE KINASE J"/>
    <property type="match status" value="1"/>
</dbReference>
<dbReference type="FunFam" id="1.10.287.130:FF:000004">
    <property type="entry name" value="Ethylene receptor 1"/>
    <property type="match status" value="1"/>
</dbReference>
<dbReference type="SUPFAM" id="SSF52172">
    <property type="entry name" value="CheY-like"/>
    <property type="match status" value="2"/>
</dbReference>
<dbReference type="RefSeq" id="WP_139598430.1">
    <property type="nucleotide sequence ID" value="NZ_VDDC01000013.1"/>
</dbReference>
<feature type="modified residue" description="4-aspartylphosphate" evidence="15">
    <location>
        <position position="502"/>
    </location>
</feature>
<comment type="subcellular location">
    <subcellularLocation>
        <location evidence="2">Cell membrane</location>
        <topology evidence="2">Multi-pass membrane protein</topology>
    </subcellularLocation>
</comment>
<feature type="transmembrane region" description="Helical" evidence="16">
    <location>
        <begin position="40"/>
        <end position="57"/>
    </location>
</feature>
<dbReference type="GO" id="GO:0005886">
    <property type="term" value="C:plasma membrane"/>
    <property type="evidence" value="ECO:0007669"/>
    <property type="project" value="UniProtKB-SubCell"/>
</dbReference>
<dbReference type="SMART" id="SM00388">
    <property type="entry name" value="HisKA"/>
    <property type="match status" value="1"/>
</dbReference>
<dbReference type="InterPro" id="IPR003594">
    <property type="entry name" value="HATPase_dom"/>
</dbReference>
<dbReference type="InterPro" id="IPR036890">
    <property type="entry name" value="HATPase_C_sf"/>
</dbReference>
<proteinExistence type="predicted"/>
<accession>A0A5C4R6S5</accession>
<evidence type="ECO:0000256" key="3">
    <source>
        <dbReference type="ARBA" id="ARBA00012438"/>
    </source>
</evidence>
<evidence type="ECO:0000313" key="20">
    <source>
        <dbReference type="EMBL" id="TNH39703.1"/>
    </source>
</evidence>
<dbReference type="AlphaFoldDB" id="A0A5C4R6S5"/>
<organism evidence="20 21">
    <name type="scientific">Paracoccus haeundaensis</name>
    <dbReference type="NCBI Taxonomy" id="225362"/>
    <lineage>
        <taxon>Bacteria</taxon>
        <taxon>Pseudomonadati</taxon>
        <taxon>Pseudomonadota</taxon>
        <taxon>Alphaproteobacteria</taxon>
        <taxon>Rhodobacterales</taxon>
        <taxon>Paracoccaceae</taxon>
        <taxon>Paracoccus</taxon>
    </lineage>
</organism>
<dbReference type="GO" id="GO:0005524">
    <property type="term" value="F:ATP binding"/>
    <property type="evidence" value="ECO:0007669"/>
    <property type="project" value="UniProtKB-KW"/>
</dbReference>
<evidence type="ECO:0000256" key="10">
    <source>
        <dbReference type="ARBA" id="ARBA00022840"/>
    </source>
</evidence>
<dbReference type="Pfam" id="PF00512">
    <property type="entry name" value="HisKA"/>
    <property type="match status" value="1"/>
</dbReference>
<evidence type="ECO:0000313" key="21">
    <source>
        <dbReference type="Proteomes" id="UP000304880"/>
    </source>
</evidence>
<feature type="transmembrane region" description="Helical" evidence="16">
    <location>
        <begin position="112"/>
        <end position="132"/>
    </location>
</feature>
<evidence type="ECO:0000256" key="2">
    <source>
        <dbReference type="ARBA" id="ARBA00004651"/>
    </source>
</evidence>
<evidence type="ECO:0000256" key="13">
    <source>
        <dbReference type="ARBA" id="ARBA00023136"/>
    </source>
</evidence>
<dbReference type="Gene3D" id="3.30.565.10">
    <property type="entry name" value="Histidine kinase-like ATPase, C-terminal domain"/>
    <property type="match status" value="1"/>
</dbReference>
<sequence>MNVELNALRARYGRMLVTLFWAHVPVIGLAALWVGSMSPFTAMALAGGLAALYHLLWRLRRTRPVTRNIAAVALVGEPALFLLVFEGHAWQMDMHMYFYAVLALNLAWFDRSALIMSAAAITVHHLVLFYLLPNAVFSTDGDVARVLLHGAIVAFQTAVLVWVSDKVVQSFDRIGKMSDEIVAKSAALEERTREAEEANRTKSMFLANMSHEIRTPINAILGFCHLVQRTTLEPRQREHVSRISTAGGVLLRLINDLLDFSKNEAGALTLEARPFDLRSAMSCQVQMVADTMAARRLTLRQEIDERLPEMLVGDELRLNQVLLNLLSNATKFSEDGEIVLTARLVERQDDQARVEISVSDCGIGMTPDQVGRLFTPFTQADSSTTRRFGGTGLGLAICKQIVQQMDGWIRAESVPGQGSRFTFSLCLGIGQVEAAEAILPCSAIRALRILIADDSPIALKMLEAIFARWQIRVILAPSGRAALDMVQAADQRGHPYDLVILDWKMPDLDGLQTLRALRRVGLRRMPATMVMTAHGVDAVMAEAGGETIDLFLAKPINARNLLDALKQLPGLAERHVPEVAPVLPAAPVLPEAMRGQRVLLVEDNPINQEIAVALLGDAGLLVDCAENGLVACRMVEAGAAGYAAVLMDMQMPEMDGLTATRQIRLTHTAEALPIIALTAHAYDDERRACMQAGMCDHVTKPVDPARLIAVLSRHMRIVPTAAPPTLRAEGVGAADLPDHLPPFDIPAALARVNGKRPLLRRLILSFAEGNRDAVAQIAQLIADGRRQDAHRAAHTLKGVAASLELPRIAALAGQIEASLQADDTIGFDALLAQLSGPLAAAIAAADSLTAAAGTPYAAASPPTPAGDSARIAQLRGHLRDQVRRRSMAARASFDALAEALQLDRMAMDDHPVRRALLRLDYAAADALLNGPHPDTGQPGI</sequence>
<dbReference type="Gene3D" id="1.20.120.160">
    <property type="entry name" value="HPT domain"/>
    <property type="match status" value="1"/>
</dbReference>
<dbReference type="Gene3D" id="1.10.287.130">
    <property type="match status" value="1"/>
</dbReference>
<keyword evidence="6" id="KW-0808">Transferase</keyword>
<evidence type="ECO:0000256" key="14">
    <source>
        <dbReference type="PROSITE-ProRule" id="PRU00110"/>
    </source>
</evidence>
<dbReference type="InterPro" id="IPR036097">
    <property type="entry name" value="HisK_dim/P_sf"/>
</dbReference>
<dbReference type="InterPro" id="IPR008207">
    <property type="entry name" value="Sig_transdc_His_kin_Hpt_dom"/>
</dbReference>
<keyword evidence="8" id="KW-0547">Nucleotide-binding</keyword>
<dbReference type="PANTHER" id="PTHR45339:SF1">
    <property type="entry name" value="HYBRID SIGNAL TRANSDUCTION HISTIDINE KINASE J"/>
    <property type="match status" value="1"/>
</dbReference>
<evidence type="ECO:0000256" key="1">
    <source>
        <dbReference type="ARBA" id="ARBA00000085"/>
    </source>
</evidence>
<dbReference type="SMART" id="SM00387">
    <property type="entry name" value="HATPase_c"/>
    <property type="match status" value="1"/>
</dbReference>
<keyword evidence="9" id="KW-0418">Kinase</keyword>
<dbReference type="InterPro" id="IPR011006">
    <property type="entry name" value="CheY-like_superfamily"/>
</dbReference>
<feature type="domain" description="HPt" evidence="19">
    <location>
        <begin position="755"/>
        <end position="852"/>
    </location>
</feature>
<protein>
    <recommendedName>
        <fullName evidence="3">histidine kinase</fullName>
        <ecNumber evidence="3">2.7.13.3</ecNumber>
    </recommendedName>
</protein>
<evidence type="ECO:0000256" key="5">
    <source>
        <dbReference type="ARBA" id="ARBA00022553"/>
    </source>
</evidence>